<evidence type="ECO:0000313" key="2">
    <source>
        <dbReference type="EMBL" id="GHH84991.1"/>
    </source>
</evidence>
<dbReference type="AlphaFoldDB" id="A0A919GJ84"/>
<evidence type="ECO:0000256" key="1">
    <source>
        <dbReference type="SAM" id="MobiDB-lite"/>
    </source>
</evidence>
<proteinExistence type="predicted"/>
<protein>
    <submittedName>
        <fullName evidence="2">Uncharacterized protein</fullName>
    </submittedName>
</protein>
<keyword evidence="3" id="KW-1185">Reference proteome</keyword>
<gene>
    <name evidence="2" type="ORF">GCM10018793_51220</name>
</gene>
<sequence length="76" mass="8324">MPGPRGHSRAAPERNSLVHRTAVRGGAVHHTDVRRTTARRTPCAPAARNPEADRVYVGGADGPGRLPWDVRHDMLR</sequence>
<comment type="caution">
    <text evidence="2">The sequence shown here is derived from an EMBL/GenBank/DDBJ whole genome shotgun (WGS) entry which is preliminary data.</text>
</comment>
<dbReference type="EMBL" id="BNCD01000017">
    <property type="protein sequence ID" value="GHH84991.1"/>
    <property type="molecule type" value="Genomic_DNA"/>
</dbReference>
<feature type="region of interest" description="Disordered" evidence="1">
    <location>
        <begin position="28"/>
        <end position="76"/>
    </location>
</feature>
<evidence type="ECO:0000313" key="3">
    <source>
        <dbReference type="Proteomes" id="UP000603708"/>
    </source>
</evidence>
<feature type="compositionally biased region" description="Low complexity" evidence="1">
    <location>
        <begin position="39"/>
        <end position="49"/>
    </location>
</feature>
<reference evidence="2" key="1">
    <citation type="journal article" date="2014" name="Int. J. Syst. Evol. Microbiol.">
        <title>Complete genome sequence of Corynebacterium casei LMG S-19264T (=DSM 44701T), isolated from a smear-ripened cheese.</title>
        <authorList>
            <consortium name="US DOE Joint Genome Institute (JGI-PGF)"/>
            <person name="Walter F."/>
            <person name="Albersmeier A."/>
            <person name="Kalinowski J."/>
            <person name="Ruckert C."/>
        </authorList>
    </citation>
    <scope>NUCLEOTIDE SEQUENCE</scope>
    <source>
        <strain evidence="2">JCM 5069</strain>
    </source>
</reference>
<name>A0A919GJ84_9ACTN</name>
<reference evidence="2" key="2">
    <citation type="submission" date="2020-09" db="EMBL/GenBank/DDBJ databases">
        <authorList>
            <person name="Sun Q."/>
            <person name="Ohkuma M."/>
        </authorList>
    </citation>
    <scope>NUCLEOTIDE SEQUENCE</scope>
    <source>
        <strain evidence="2">JCM 5069</strain>
    </source>
</reference>
<organism evidence="2 3">
    <name type="scientific">Streptomyces sulfonofaciens</name>
    <dbReference type="NCBI Taxonomy" id="68272"/>
    <lineage>
        <taxon>Bacteria</taxon>
        <taxon>Bacillati</taxon>
        <taxon>Actinomycetota</taxon>
        <taxon>Actinomycetes</taxon>
        <taxon>Kitasatosporales</taxon>
        <taxon>Streptomycetaceae</taxon>
        <taxon>Streptomyces</taxon>
    </lineage>
</organism>
<dbReference type="Proteomes" id="UP000603708">
    <property type="component" value="Unassembled WGS sequence"/>
</dbReference>
<accession>A0A919GJ84</accession>